<organism evidence="3 4">
    <name type="scientific">Demequina muriae</name>
    <dbReference type="NCBI Taxonomy" id="3051664"/>
    <lineage>
        <taxon>Bacteria</taxon>
        <taxon>Bacillati</taxon>
        <taxon>Actinomycetota</taxon>
        <taxon>Actinomycetes</taxon>
        <taxon>Micrococcales</taxon>
        <taxon>Demequinaceae</taxon>
        <taxon>Demequina</taxon>
    </lineage>
</organism>
<proteinExistence type="predicted"/>
<dbReference type="Gene3D" id="3.40.33.10">
    <property type="entry name" value="CAP"/>
    <property type="match status" value="1"/>
</dbReference>
<evidence type="ECO:0000313" key="4">
    <source>
        <dbReference type="Proteomes" id="UP001172708"/>
    </source>
</evidence>
<keyword evidence="1" id="KW-0732">Signal</keyword>
<gene>
    <name evidence="3" type="ORF">QQX02_04475</name>
</gene>
<dbReference type="RefSeq" id="WP_301141516.1">
    <property type="nucleotide sequence ID" value="NZ_JAUHQA010000001.1"/>
</dbReference>
<dbReference type="SUPFAM" id="SSF55797">
    <property type="entry name" value="PR-1-like"/>
    <property type="match status" value="1"/>
</dbReference>
<feature type="domain" description="SCP" evidence="2">
    <location>
        <begin position="39"/>
        <end position="134"/>
    </location>
</feature>
<protein>
    <submittedName>
        <fullName evidence="3">CAP domain-containing protein</fullName>
    </submittedName>
</protein>
<dbReference type="PROSITE" id="PS51257">
    <property type="entry name" value="PROKAR_LIPOPROTEIN"/>
    <property type="match status" value="1"/>
</dbReference>
<dbReference type="InterPro" id="IPR035940">
    <property type="entry name" value="CAP_sf"/>
</dbReference>
<sequence>MRRTAAVLGALVIASALAGCAMREPVDLPAPDVFEAQLLDEINALRIGVGAPRLQDDSCMAGHARDRAAALPGADAAPREDLPADCGDFDYAGENVSRSELTAGQVVSTWAEDDLQYPNLVDEGFTHAGVGCVGVSFEDSNRAAEQGEALAGMACSVVFQGPGQSETLG</sequence>
<evidence type="ECO:0000313" key="3">
    <source>
        <dbReference type="EMBL" id="MDN4480177.1"/>
    </source>
</evidence>
<dbReference type="EMBL" id="JAUHQA010000001">
    <property type="protein sequence ID" value="MDN4480177.1"/>
    <property type="molecule type" value="Genomic_DNA"/>
</dbReference>
<dbReference type="Pfam" id="PF00188">
    <property type="entry name" value="CAP"/>
    <property type="match status" value="1"/>
</dbReference>
<evidence type="ECO:0000259" key="2">
    <source>
        <dbReference type="Pfam" id="PF00188"/>
    </source>
</evidence>
<evidence type="ECO:0000256" key="1">
    <source>
        <dbReference type="SAM" id="SignalP"/>
    </source>
</evidence>
<feature type="signal peptide" evidence="1">
    <location>
        <begin position="1"/>
        <end position="18"/>
    </location>
</feature>
<accession>A0ABT8GFG8</accession>
<dbReference type="InterPro" id="IPR014044">
    <property type="entry name" value="CAP_dom"/>
</dbReference>
<reference evidence="3" key="1">
    <citation type="submission" date="2023-06" db="EMBL/GenBank/DDBJ databases">
        <title>Egi l300058.</title>
        <authorList>
            <person name="Gao L."/>
            <person name="Fang B.-Z."/>
            <person name="Li W.-J."/>
        </authorList>
    </citation>
    <scope>NUCLEOTIDE SEQUENCE</scope>
    <source>
        <strain evidence="3">EGI L300058</strain>
    </source>
</reference>
<dbReference type="Proteomes" id="UP001172708">
    <property type="component" value="Unassembled WGS sequence"/>
</dbReference>
<name>A0ABT8GFG8_9MICO</name>
<feature type="chain" id="PRO_5046823663" evidence="1">
    <location>
        <begin position="19"/>
        <end position="169"/>
    </location>
</feature>
<comment type="caution">
    <text evidence="3">The sequence shown here is derived from an EMBL/GenBank/DDBJ whole genome shotgun (WGS) entry which is preliminary data.</text>
</comment>
<keyword evidence="4" id="KW-1185">Reference proteome</keyword>